<dbReference type="PANTHER" id="PTHR36437">
    <property type="entry name" value="GLYOXALASE/BLEOMYCIN RESISTANCE PROTEIN/DIOXYGENASE"/>
    <property type="match status" value="1"/>
</dbReference>
<sequence>MQNPIHNEIGTVFVPVKHIEEARDWYCDLLGLPPTEEVQFGHLYVLPMKGTGIVLDSKIYSEENILKTPLFHLNTDDIHAAYAYMKEKQVQFVYDIQYDHYFVIKDPDGNHLMVCQC</sequence>
<dbReference type="RefSeq" id="WP_377348560.1">
    <property type="nucleotide sequence ID" value="NZ_JBHLTP010000011.1"/>
</dbReference>
<reference evidence="2 3" key="1">
    <citation type="submission" date="2024-09" db="EMBL/GenBank/DDBJ databases">
        <authorList>
            <person name="Sun Q."/>
            <person name="Mori K."/>
        </authorList>
    </citation>
    <scope>NUCLEOTIDE SEQUENCE [LARGE SCALE GENOMIC DNA]</scope>
    <source>
        <strain evidence="2 3">NCAIM B.02529</strain>
    </source>
</reference>
<gene>
    <name evidence="2" type="ORF">ACFFGV_13130</name>
</gene>
<feature type="domain" description="VOC" evidence="1">
    <location>
        <begin position="8"/>
        <end position="117"/>
    </location>
</feature>
<comment type="caution">
    <text evidence="2">The sequence shown here is derived from an EMBL/GenBank/DDBJ whole genome shotgun (WGS) entry which is preliminary data.</text>
</comment>
<dbReference type="SUPFAM" id="SSF54593">
    <property type="entry name" value="Glyoxalase/Bleomycin resistance protein/Dihydroxybiphenyl dioxygenase"/>
    <property type="match status" value="1"/>
</dbReference>
<dbReference type="Gene3D" id="3.10.180.10">
    <property type="entry name" value="2,3-Dihydroxybiphenyl 1,2-Dioxygenase, domain 1"/>
    <property type="match status" value="1"/>
</dbReference>
<evidence type="ECO:0000313" key="2">
    <source>
        <dbReference type="EMBL" id="MFC0524512.1"/>
    </source>
</evidence>
<accession>A0ABV6LQ42</accession>
<dbReference type="InterPro" id="IPR004360">
    <property type="entry name" value="Glyas_Fos-R_dOase_dom"/>
</dbReference>
<keyword evidence="3" id="KW-1185">Reference proteome</keyword>
<name>A0ABV6LQ42_9BACI</name>
<protein>
    <submittedName>
        <fullName evidence="2">VOC family protein</fullName>
    </submittedName>
</protein>
<dbReference type="InterPro" id="IPR037523">
    <property type="entry name" value="VOC_core"/>
</dbReference>
<proteinExistence type="predicted"/>
<dbReference type="Pfam" id="PF00903">
    <property type="entry name" value="Glyoxalase"/>
    <property type="match status" value="1"/>
</dbReference>
<dbReference type="Proteomes" id="UP001589836">
    <property type="component" value="Unassembled WGS sequence"/>
</dbReference>
<evidence type="ECO:0000313" key="3">
    <source>
        <dbReference type="Proteomes" id="UP001589836"/>
    </source>
</evidence>
<dbReference type="InterPro" id="IPR029068">
    <property type="entry name" value="Glyas_Bleomycin-R_OHBP_Dase"/>
</dbReference>
<evidence type="ECO:0000259" key="1">
    <source>
        <dbReference type="PROSITE" id="PS51819"/>
    </source>
</evidence>
<dbReference type="PANTHER" id="PTHR36437:SF2">
    <property type="entry name" value="GLYOXALASE_BLEOMYCIN RESISTANCE PROTEIN_DIOXYGENASE"/>
    <property type="match status" value="1"/>
</dbReference>
<dbReference type="EMBL" id="JBHLTP010000011">
    <property type="protein sequence ID" value="MFC0524512.1"/>
    <property type="molecule type" value="Genomic_DNA"/>
</dbReference>
<dbReference type="PROSITE" id="PS51819">
    <property type="entry name" value="VOC"/>
    <property type="match status" value="1"/>
</dbReference>
<organism evidence="2 3">
    <name type="scientific">Pontibacillus salicampi</name>
    <dbReference type="NCBI Taxonomy" id="1449801"/>
    <lineage>
        <taxon>Bacteria</taxon>
        <taxon>Bacillati</taxon>
        <taxon>Bacillota</taxon>
        <taxon>Bacilli</taxon>
        <taxon>Bacillales</taxon>
        <taxon>Bacillaceae</taxon>
        <taxon>Pontibacillus</taxon>
    </lineage>
</organism>